<gene>
    <name evidence="15" type="ORF">METZ01_LOCUS110388</name>
</gene>
<dbReference type="GO" id="GO:0009089">
    <property type="term" value="P:lysine biosynthetic process via diaminopimelate"/>
    <property type="evidence" value="ECO:0007669"/>
    <property type="project" value="InterPro"/>
</dbReference>
<dbReference type="InterPro" id="IPR036291">
    <property type="entry name" value="NAD(P)-bd_dom_sf"/>
</dbReference>
<dbReference type="SUPFAM" id="SSF55347">
    <property type="entry name" value="Glyceraldehyde-3-phosphate dehydrogenase-like, C-terminal domain"/>
    <property type="match status" value="1"/>
</dbReference>
<evidence type="ECO:0000256" key="5">
    <source>
        <dbReference type="ARBA" id="ARBA00022915"/>
    </source>
</evidence>
<evidence type="ECO:0000256" key="11">
    <source>
        <dbReference type="ARBA" id="ARBA00049080"/>
    </source>
</evidence>
<dbReference type="PANTHER" id="PTHR20836:SF0">
    <property type="entry name" value="4-HYDROXY-TETRAHYDRODIPICOLINATE REDUCTASE 1, CHLOROPLASTIC-RELATED"/>
    <property type="match status" value="1"/>
</dbReference>
<evidence type="ECO:0000256" key="6">
    <source>
        <dbReference type="ARBA" id="ARBA00023002"/>
    </source>
</evidence>
<dbReference type="SUPFAM" id="SSF51735">
    <property type="entry name" value="NAD(P)-binding Rossmann-fold domains"/>
    <property type="match status" value="1"/>
</dbReference>
<keyword evidence="4" id="KW-0521">NADP</keyword>
<feature type="domain" description="Dihydrodipicolinate reductase N-terminal" evidence="13">
    <location>
        <begin position="6"/>
        <end position="119"/>
    </location>
</feature>
<dbReference type="PIRSF" id="PIRSF000161">
    <property type="entry name" value="DHPR"/>
    <property type="match status" value="1"/>
</dbReference>
<evidence type="ECO:0000256" key="2">
    <source>
        <dbReference type="ARBA" id="ARBA00022490"/>
    </source>
</evidence>
<dbReference type="InterPro" id="IPR023940">
    <property type="entry name" value="DHDPR_bac"/>
</dbReference>
<evidence type="ECO:0000259" key="13">
    <source>
        <dbReference type="Pfam" id="PF01113"/>
    </source>
</evidence>
<accession>A0A381WYI1</accession>
<dbReference type="AlphaFoldDB" id="A0A381WYI1"/>
<comment type="catalytic activity">
    <reaction evidence="12">
        <text>(S)-2,3,4,5-tetrahydrodipicolinate + NAD(+) + H2O = (2S,4S)-4-hydroxy-2,3,4,5-tetrahydrodipicolinate + NADH + H(+)</text>
        <dbReference type="Rhea" id="RHEA:35323"/>
        <dbReference type="ChEBI" id="CHEBI:15377"/>
        <dbReference type="ChEBI" id="CHEBI:15378"/>
        <dbReference type="ChEBI" id="CHEBI:16845"/>
        <dbReference type="ChEBI" id="CHEBI:57540"/>
        <dbReference type="ChEBI" id="CHEBI:57945"/>
        <dbReference type="ChEBI" id="CHEBI:67139"/>
        <dbReference type="EC" id="1.17.1.8"/>
    </reaction>
</comment>
<dbReference type="GO" id="GO:0008839">
    <property type="term" value="F:4-hydroxy-tetrahydrodipicolinate reductase"/>
    <property type="evidence" value="ECO:0007669"/>
    <property type="project" value="UniProtKB-EC"/>
</dbReference>
<comment type="catalytic activity">
    <reaction evidence="11">
        <text>(S)-2,3,4,5-tetrahydrodipicolinate + NADP(+) + H2O = (2S,4S)-4-hydroxy-2,3,4,5-tetrahydrodipicolinate + NADPH + H(+)</text>
        <dbReference type="Rhea" id="RHEA:35331"/>
        <dbReference type="ChEBI" id="CHEBI:15377"/>
        <dbReference type="ChEBI" id="CHEBI:15378"/>
        <dbReference type="ChEBI" id="CHEBI:16845"/>
        <dbReference type="ChEBI" id="CHEBI:57783"/>
        <dbReference type="ChEBI" id="CHEBI:58349"/>
        <dbReference type="ChEBI" id="CHEBI:67139"/>
        <dbReference type="EC" id="1.17.1.8"/>
    </reaction>
</comment>
<dbReference type="InterPro" id="IPR022663">
    <property type="entry name" value="DapB_C"/>
</dbReference>
<dbReference type="Pfam" id="PF05173">
    <property type="entry name" value="DapB_C"/>
    <property type="match status" value="1"/>
</dbReference>
<evidence type="ECO:0000256" key="10">
    <source>
        <dbReference type="ARBA" id="ARBA00038983"/>
    </source>
</evidence>
<dbReference type="NCBIfam" id="TIGR00036">
    <property type="entry name" value="dapB"/>
    <property type="match status" value="1"/>
</dbReference>
<dbReference type="EC" id="1.17.1.8" evidence="10"/>
<dbReference type="PANTHER" id="PTHR20836">
    <property type="entry name" value="DIHYDRODIPICOLINATE REDUCTASE"/>
    <property type="match status" value="1"/>
</dbReference>
<dbReference type="GO" id="GO:0005829">
    <property type="term" value="C:cytosol"/>
    <property type="evidence" value="ECO:0007669"/>
    <property type="project" value="TreeGrafter"/>
</dbReference>
<organism evidence="15">
    <name type="scientific">marine metagenome</name>
    <dbReference type="NCBI Taxonomy" id="408172"/>
    <lineage>
        <taxon>unclassified sequences</taxon>
        <taxon>metagenomes</taxon>
        <taxon>ecological metagenomes</taxon>
    </lineage>
</organism>
<dbReference type="Gene3D" id="3.30.360.10">
    <property type="entry name" value="Dihydrodipicolinate Reductase, domain 2"/>
    <property type="match status" value="1"/>
</dbReference>
<keyword evidence="8" id="KW-0457">Lysine biosynthesis</keyword>
<comment type="pathway">
    <text evidence="9">Amino-acid biosynthesis; L-lysine biosynthesis via DAP pathway; (S)-tetrahydrodipicolinate from L-aspartate: step 4/4.</text>
</comment>
<evidence type="ECO:0000256" key="4">
    <source>
        <dbReference type="ARBA" id="ARBA00022857"/>
    </source>
</evidence>
<keyword evidence="5" id="KW-0220">Diaminopimelate biosynthesis</keyword>
<dbReference type="FunFam" id="3.30.360.10:FF:000009">
    <property type="entry name" value="4-hydroxy-tetrahydrodipicolinate reductase"/>
    <property type="match status" value="1"/>
</dbReference>
<feature type="domain" description="Dihydrodipicolinate reductase C-terminal" evidence="14">
    <location>
        <begin position="122"/>
        <end position="255"/>
    </location>
</feature>
<reference evidence="15" key="1">
    <citation type="submission" date="2018-05" db="EMBL/GenBank/DDBJ databases">
        <authorList>
            <person name="Lanie J.A."/>
            <person name="Ng W.-L."/>
            <person name="Kazmierczak K.M."/>
            <person name="Andrzejewski T.M."/>
            <person name="Davidsen T.M."/>
            <person name="Wayne K.J."/>
            <person name="Tettelin H."/>
            <person name="Glass J.I."/>
            <person name="Rusch D."/>
            <person name="Podicherti R."/>
            <person name="Tsui H.-C.T."/>
            <person name="Winkler M.E."/>
        </authorList>
    </citation>
    <scope>NUCLEOTIDE SEQUENCE</scope>
</reference>
<evidence type="ECO:0000256" key="7">
    <source>
        <dbReference type="ARBA" id="ARBA00023027"/>
    </source>
</evidence>
<dbReference type="CDD" id="cd02274">
    <property type="entry name" value="DHDPR_N"/>
    <property type="match status" value="1"/>
</dbReference>
<dbReference type="PROSITE" id="PS01298">
    <property type="entry name" value="DAPB"/>
    <property type="match status" value="1"/>
</dbReference>
<evidence type="ECO:0000256" key="3">
    <source>
        <dbReference type="ARBA" id="ARBA00022605"/>
    </source>
</evidence>
<keyword evidence="7" id="KW-0520">NAD</keyword>
<comment type="similarity">
    <text evidence="1">Belongs to the DapB family.</text>
</comment>
<dbReference type="Pfam" id="PF01113">
    <property type="entry name" value="DapB_N"/>
    <property type="match status" value="1"/>
</dbReference>
<dbReference type="InterPro" id="IPR022664">
    <property type="entry name" value="DapB_N_CS"/>
</dbReference>
<protein>
    <recommendedName>
        <fullName evidence="10">4-hydroxy-tetrahydrodipicolinate reductase</fullName>
        <ecNumber evidence="10">1.17.1.8</ecNumber>
    </recommendedName>
</protein>
<dbReference type="HAMAP" id="MF_00102">
    <property type="entry name" value="DapB"/>
    <property type="match status" value="1"/>
</dbReference>
<dbReference type="EMBL" id="UINC01013290">
    <property type="protein sequence ID" value="SVA57534.1"/>
    <property type="molecule type" value="Genomic_DNA"/>
</dbReference>
<evidence type="ECO:0000256" key="8">
    <source>
        <dbReference type="ARBA" id="ARBA00023154"/>
    </source>
</evidence>
<keyword evidence="3" id="KW-0028">Amino-acid biosynthesis</keyword>
<keyword evidence="6" id="KW-0560">Oxidoreductase</keyword>
<evidence type="ECO:0000256" key="12">
    <source>
        <dbReference type="ARBA" id="ARBA00049396"/>
    </source>
</evidence>
<evidence type="ECO:0000259" key="14">
    <source>
        <dbReference type="Pfam" id="PF05173"/>
    </source>
</evidence>
<name>A0A381WYI1_9ZZZZ</name>
<sequence>MSGDPIRVGVLGAAGRMGRMVAGAVTAAEGMVLVAAADPSAPGSEVSGVTLVADIGDLLNAGVDVVVDFTVAEASRTNLPVLAAAGVHVVVGTSGLSDDDLDNLRAAFTTSNCLVAPNFAIGAVLMMRFAEMAAPWFETAEIVEVHHDGKVDAPSGTATATAERMAAASSDWAPDPTTREAVAGARGGVGPADIRIHSLRMRGAVADQEVVLGTTGQTLTIRHDTTDRGSFMPGVVLAIGRIAEVPGVTVGLDALLGL</sequence>
<evidence type="ECO:0000256" key="9">
    <source>
        <dbReference type="ARBA" id="ARBA00037922"/>
    </source>
</evidence>
<dbReference type="Gene3D" id="3.40.50.720">
    <property type="entry name" value="NAD(P)-binding Rossmann-like Domain"/>
    <property type="match status" value="1"/>
</dbReference>
<evidence type="ECO:0000313" key="15">
    <source>
        <dbReference type="EMBL" id="SVA57534.1"/>
    </source>
</evidence>
<dbReference type="GO" id="GO:0019877">
    <property type="term" value="P:diaminopimelate biosynthetic process"/>
    <property type="evidence" value="ECO:0007669"/>
    <property type="project" value="UniProtKB-KW"/>
</dbReference>
<evidence type="ECO:0000256" key="1">
    <source>
        <dbReference type="ARBA" id="ARBA00006642"/>
    </source>
</evidence>
<proteinExistence type="inferred from homology"/>
<dbReference type="InterPro" id="IPR000846">
    <property type="entry name" value="DapB_N"/>
</dbReference>
<keyword evidence="2" id="KW-0963">Cytoplasm</keyword>